<accession>A0A832R9V4</accession>
<sequence length="361" mass="41480">MEDLSKKDIEKLQLEIKEVLSALDIPKQKETLLSFEKESLDKNFWKDAEYAREVMDKISYLKNDIETIEKLEENINSLSDLFSSIENKDEQNQLIGEFEKLKEQLEKFSLRRFLSGEYDSYPAVVTIHAGQGGTEANDWTQMLFRMYTMFFEKQGWNYKVTEMTKGTEVGLVTVSIEVRAPLAFGFLKKEHGVHRLVRISPYNAQGLRQTTFAGVEVIPLFEKEEEKLEIPDTDIEFKAVKSGGPGGQNVNKTSSAVQITHIPTGIVVNCSTQRSQAQNRENAMNILKGKLWRIKDEEKLQKLSDIKGDYKIAGWGNQIRNYILHPYKMVKDLRTDIQSNNPEDVLDGNLDKFLEAQVRIE</sequence>
<evidence type="ECO:0000256" key="4">
    <source>
        <dbReference type="HAMAP-Rule" id="MF_00094"/>
    </source>
</evidence>
<evidence type="ECO:0000313" key="9">
    <source>
        <dbReference type="Proteomes" id="UP000576550"/>
    </source>
</evidence>
<keyword evidence="3 4" id="KW-0648">Protein biosynthesis</keyword>
<evidence type="ECO:0000259" key="7">
    <source>
        <dbReference type="SMART" id="SM00937"/>
    </source>
</evidence>
<dbReference type="AlphaFoldDB" id="A0A832R9V4"/>
<comment type="subcellular location">
    <subcellularLocation>
        <location evidence="4">Cytoplasm</location>
    </subcellularLocation>
</comment>
<feature type="coiled-coil region" evidence="6">
    <location>
        <begin position="61"/>
        <end position="111"/>
    </location>
</feature>
<dbReference type="Proteomes" id="UP000576550">
    <property type="component" value="Unassembled WGS sequence"/>
</dbReference>
<dbReference type="HAMAP" id="MF_00094">
    <property type="entry name" value="Rel_fac_2"/>
    <property type="match status" value="1"/>
</dbReference>
<dbReference type="InterPro" id="IPR004374">
    <property type="entry name" value="PrfB"/>
</dbReference>
<proteinExistence type="inferred from homology"/>
<dbReference type="GO" id="GO:0016149">
    <property type="term" value="F:translation release factor activity, codon specific"/>
    <property type="evidence" value="ECO:0007669"/>
    <property type="project" value="UniProtKB-UniRule"/>
</dbReference>
<dbReference type="SUPFAM" id="SSF75620">
    <property type="entry name" value="Release factor"/>
    <property type="match status" value="1"/>
</dbReference>
<gene>
    <name evidence="4" type="primary">prfB</name>
    <name evidence="8" type="ORF">GX533_01610</name>
</gene>
<keyword evidence="2 4" id="KW-0488">Methylation</keyword>
<evidence type="ECO:0000256" key="6">
    <source>
        <dbReference type="SAM" id="Coils"/>
    </source>
</evidence>
<evidence type="ECO:0000256" key="3">
    <source>
        <dbReference type="ARBA" id="ARBA00022917"/>
    </source>
</evidence>
<evidence type="ECO:0000256" key="5">
    <source>
        <dbReference type="NCBIfam" id="TIGR00020"/>
    </source>
</evidence>
<evidence type="ECO:0000256" key="1">
    <source>
        <dbReference type="ARBA" id="ARBA00010835"/>
    </source>
</evidence>
<dbReference type="Gene3D" id="3.30.160.20">
    <property type="match status" value="1"/>
</dbReference>
<keyword evidence="4" id="KW-0963">Cytoplasm</keyword>
<comment type="PTM">
    <text evidence="4">Methylated by PrmC. Methylation increases the termination efficiency of RF2.</text>
</comment>
<comment type="caution">
    <text evidence="8">The sequence shown here is derived from an EMBL/GenBank/DDBJ whole genome shotgun (WGS) entry which is preliminary data.</text>
</comment>
<protein>
    <recommendedName>
        <fullName evidence="4 5">Peptide chain release factor 2</fullName>
        <shortName evidence="4">RF-2</shortName>
    </recommendedName>
</protein>
<dbReference type="GO" id="GO:0005737">
    <property type="term" value="C:cytoplasm"/>
    <property type="evidence" value="ECO:0007669"/>
    <property type="project" value="UniProtKB-SubCell"/>
</dbReference>
<dbReference type="InterPro" id="IPR045853">
    <property type="entry name" value="Pep_chain_release_fac_I_sf"/>
</dbReference>
<evidence type="ECO:0000256" key="2">
    <source>
        <dbReference type="ARBA" id="ARBA00022481"/>
    </source>
</evidence>
<comment type="similarity">
    <text evidence="1 4">Belongs to the prokaryotic/mitochondrial release factor family.</text>
</comment>
<feature type="domain" description="Peptide chain release factor" evidence="7">
    <location>
        <begin position="80"/>
        <end position="190"/>
    </location>
</feature>
<dbReference type="NCBIfam" id="TIGR00020">
    <property type="entry name" value="prfB"/>
    <property type="match status" value="1"/>
</dbReference>
<dbReference type="SMART" id="SM00937">
    <property type="entry name" value="PCRF"/>
    <property type="match status" value="1"/>
</dbReference>
<dbReference type="Pfam" id="PF03462">
    <property type="entry name" value="PCRF"/>
    <property type="match status" value="1"/>
</dbReference>
<organism evidence="8 9">
    <name type="scientific">Candidatus Dojkabacteria bacterium</name>
    <dbReference type="NCBI Taxonomy" id="2099670"/>
    <lineage>
        <taxon>Bacteria</taxon>
        <taxon>Candidatus Dojkabacteria</taxon>
    </lineage>
</organism>
<dbReference type="InterPro" id="IPR000352">
    <property type="entry name" value="Pep_chain_release_fac_I"/>
</dbReference>
<name>A0A832R9V4_9BACT</name>
<evidence type="ECO:0000313" key="8">
    <source>
        <dbReference type="EMBL" id="HHX99362.1"/>
    </source>
</evidence>
<feature type="modified residue" description="N5-methylglutamine" evidence="4">
    <location>
        <position position="248"/>
    </location>
</feature>
<dbReference type="Gene3D" id="3.30.70.1660">
    <property type="match status" value="1"/>
</dbReference>
<reference evidence="8 9" key="1">
    <citation type="journal article" date="2020" name="Biotechnol. Biofuels">
        <title>New insights from the biogas microbiome by comprehensive genome-resolved metagenomics of nearly 1600 species originating from multiple anaerobic digesters.</title>
        <authorList>
            <person name="Campanaro S."/>
            <person name="Treu L."/>
            <person name="Rodriguez-R L.M."/>
            <person name="Kovalovszki A."/>
            <person name="Ziels R.M."/>
            <person name="Maus I."/>
            <person name="Zhu X."/>
            <person name="Kougias P.G."/>
            <person name="Basile A."/>
            <person name="Luo G."/>
            <person name="Schluter A."/>
            <person name="Konstantinidis K.T."/>
            <person name="Angelidaki I."/>
        </authorList>
    </citation>
    <scope>NUCLEOTIDE SEQUENCE [LARGE SCALE GENOMIC DNA]</scope>
    <source>
        <strain evidence="8">AS05jafATM_89</strain>
    </source>
</reference>
<dbReference type="Gene3D" id="1.20.58.410">
    <property type="entry name" value="Release factor"/>
    <property type="match status" value="1"/>
</dbReference>
<dbReference type="EMBL" id="DUTP01000003">
    <property type="protein sequence ID" value="HHX99362.1"/>
    <property type="molecule type" value="Genomic_DNA"/>
</dbReference>
<keyword evidence="6" id="KW-0175">Coiled coil</keyword>
<dbReference type="InterPro" id="IPR005139">
    <property type="entry name" value="PCRF"/>
</dbReference>
<dbReference type="PANTHER" id="PTHR43116">
    <property type="entry name" value="PEPTIDE CHAIN RELEASE FACTOR 2"/>
    <property type="match status" value="1"/>
</dbReference>
<dbReference type="Pfam" id="PF00472">
    <property type="entry name" value="RF-1"/>
    <property type="match status" value="1"/>
</dbReference>
<comment type="function">
    <text evidence="4">Peptide chain release factor 2 directs the termination of translation in response to the peptide chain termination codons UGA and UAA.</text>
</comment>
<dbReference type="PANTHER" id="PTHR43116:SF3">
    <property type="entry name" value="CLASS I PEPTIDE CHAIN RELEASE FACTOR"/>
    <property type="match status" value="1"/>
</dbReference>